<comment type="cofactor">
    <cofactor evidence="1">
        <name>Zn(2+)</name>
        <dbReference type="ChEBI" id="CHEBI:29105"/>
    </cofactor>
</comment>
<dbReference type="Proteomes" id="UP000006683">
    <property type="component" value="Chromosome"/>
</dbReference>
<protein>
    <recommendedName>
        <fullName evidence="5">Succinylglutamate desuccinylase/Aspartoacylase catalytic domain-containing protein</fullName>
    </recommendedName>
</protein>
<dbReference type="EMBL" id="CP002209">
    <property type="protein sequence ID" value="ADN75649.1"/>
    <property type="molecule type" value="Genomic_DNA"/>
</dbReference>
<evidence type="ECO:0000256" key="4">
    <source>
        <dbReference type="ARBA" id="ARBA00022833"/>
    </source>
</evidence>
<dbReference type="InterPro" id="IPR055438">
    <property type="entry name" value="AstE_AspA_cat"/>
</dbReference>
<evidence type="ECO:0000256" key="1">
    <source>
        <dbReference type="ARBA" id="ARBA00001947"/>
    </source>
</evidence>
<dbReference type="OrthoDB" id="9782876at2"/>
<keyword evidence="7" id="KW-1185">Reference proteome</keyword>
<dbReference type="RefSeq" id="WP_013344955.1">
    <property type="nucleotide sequence ID" value="NC_014541.1"/>
</dbReference>
<dbReference type="GO" id="GO:0046872">
    <property type="term" value="F:metal ion binding"/>
    <property type="evidence" value="ECO:0007669"/>
    <property type="project" value="UniProtKB-KW"/>
</dbReference>
<organism evidence="6 7">
    <name type="scientific">Ferrimonas balearica (strain DSM 9799 / CCM 4581 / KCTC 23876 / PAT)</name>
    <dbReference type="NCBI Taxonomy" id="550540"/>
    <lineage>
        <taxon>Bacteria</taxon>
        <taxon>Pseudomonadati</taxon>
        <taxon>Pseudomonadota</taxon>
        <taxon>Gammaproteobacteria</taxon>
        <taxon>Alteromonadales</taxon>
        <taxon>Ferrimonadaceae</taxon>
        <taxon>Ferrimonas</taxon>
    </lineage>
</organism>
<sequence>MSIEFDTQWPTQAQRQRGLLEWVKAQPRPCWLTWPGRDPSRHRVVVTLLHGNEPSGLKALWTLMASPPQCAVTSHFCIAHLEAARLDGGFVHRHAPGRPDLNRCFGRAGLGWEYGLAHAIAERIRSLQPEAVVDLHNTSGSGPSFAVSMADTPAHRALASRFTERMLRTQVRLGALMELTTPQTPIVTIECGGAMDPASDEVARAGLLRFLADDPLLDEPRGAWPLEVLHRPVRVQLAPGCRIDYGVGPVDGCDLVLPPDIEQCNFGWLDGGTELGWLGPDGLGALRLSDGLGELAVEQWFVERQGRLCLRQPGKLFMITSNPSIALSDCLFYMVKA</sequence>
<dbReference type="KEGG" id="fbl:Fbal_1445"/>
<name>E1SNG5_FERBD</name>
<evidence type="ECO:0000259" key="5">
    <source>
        <dbReference type="Pfam" id="PF24827"/>
    </source>
</evidence>
<keyword evidence="2" id="KW-0479">Metal-binding</keyword>
<dbReference type="SUPFAM" id="SSF53187">
    <property type="entry name" value="Zn-dependent exopeptidases"/>
    <property type="match status" value="1"/>
</dbReference>
<dbReference type="HOGENOM" id="CLU_816212_0_0_6"/>
<dbReference type="STRING" id="550540.Fbal_1445"/>
<feature type="domain" description="Succinylglutamate desuccinylase/Aspartoacylase catalytic" evidence="5">
    <location>
        <begin position="49"/>
        <end position="168"/>
    </location>
</feature>
<keyword evidence="4" id="KW-0862">Zinc</keyword>
<dbReference type="eggNOG" id="COG3608">
    <property type="taxonomic scope" value="Bacteria"/>
</dbReference>
<evidence type="ECO:0000256" key="3">
    <source>
        <dbReference type="ARBA" id="ARBA00022801"/>
    </source>
</evidence>
<dbReference type="Pfam" id="PF24827">
    <property type="entry name" value="AstE_AspA_cat"/>
    <property type="match status" value="1"/>
</dbReference>
<dbReference type="Gene3D" id="3.40.630.10">
    <property type="entry name" value="Zn peptidases"/>
    <property type="match status" value="1"/>
</dbReference>
<gene>
    <name evidence="6" type="ordered locus">Fbal_1445</name>
</gene>
<evidence type="ECO:0000313" key="7">
    <source>
        <dbReference type="Proteomes" id="UP000006683"/>
    </source>
</evidence>
<proteinExistence type="predicted"/>
<dbReference type="AlphaFoldDB" id="E1SNG5"/>
<reference evidence="6 7" key="1">
    <citation type="journal article" date="2010" name="Stand. Genomic Sci.">
        <title>Complete genome sequence of Ferrimonas balearica type strain (PAT).</title>
        <authorList>
            <person name="Nolan M."/>
            <person name="Sikorski J."/>
            <person name="Davenport K."/>
            <person name="Lucas S."/>
            <person name="Glavina Del Rio T."/>
            <person name="Tice H."/>
            <person name="Cheng J."/>
            <person name="Goodwin L."/>
            <person name="Pitluck S."/>
            <person name="Liolios K."/>
            <person name="Ivanova N."/>
            <person name="Mavromatis K."/>
            <person name="Ovchinnikova G."/>
            <person name="Pati A."/>
            <person name="Chen A."/>
            <person name="Palaniappan K."/>
            <person name="Land M."/>
            <person name="Hauser L."/>
            <person name="Chang Y."/>
            <person name="Jeffries C."/>
            <person name="Tapia R."/>
            <person name="Brettin T."/>
            <person name="Detter J."/>
            <person name="Han C."/>
            <person name="Yasawong M."/>
            <person name="Rohde M."/>
            <person name="Tindall B."/>
            <person name="Goker M."/>
            <person name="Woyke T."/>
            <person name="Bristow J."/>
            <person name="Eisen J."/>
            <person name="Markowitz V."/>
            <person name="Hugenholtz P."/>
            <person name="Kyrpides N."/>
            <person name="Klenk H."/>
            <person name="Lapidus A."/>
        </authorList>
    </citation>
    <scope>NUCLEOTIDE SEQUENCE [LARGE SCALE GENOMIC DNA]</scope>
    <source>
        <strain evidence="7">DSM 9799 / CCM 4581 / KCTC 23876 / PAT</strain>
    </source>
</reference>
<accession>E1SNG5</accession>
<evidence type="ECO:0000256" key="2">
    <source>
        <dbReference type="ARBA" id="ARBA00022723"/>
    </source>
</evidence>
<dbReference type="GO" id="GO:0016788">
    <property type="term" value="F:hydrolase activity, acting on ester bonds"/>
    <property type="evidence" value="ECO:0007669"/>
    <property type="project" value="InterPro"/>
</dbReference>
<dbReference type="GeneID" id="67181662"/>
<evidence type="ECO:0000313" key="6">
    <source>
        <dbReference type="EMBL" id="ADN75649.1"/>
    </source>
</evidence>
<keyword evidence="3" id="KW-0378">Hydrolase</keyword>